<dbReference type="RefSeq" id="WP_269152113.1">
    <property type="nucleotide sequence ID" value="NZ_CP128543.1"/>
</dbReference>
<accession>A0A1H9Q705</accession>
<dbReference type="GeneID" id="93678310"/>
<proteinExistence type="predicted"/>
<dbReference type="Proteomes" id="UP000199221">
    <property type="component" value="Unassembled WGS sequence"/>
</dbReference>
<gene>
    <name evidence="2" type="ORF">SAMN05216230_109106</name>
    <name evidence="1" type="ORF">V0R55_15380</name>
</gene>
<keyword evidence="4" id="KW-1185">Reference proteome</keyword>
<sequence>MIIKLSPVRSDAQLSVFRLGDMLTINNVALDLARLPEGASLPASAVGSAFMHDPIERHDGKLIVTLRLPHAADATESARFPVDIVDPAEGPVQLPGQDVRDAEPAATGVIDWSQVITAEQKAADLLEQQRLEAVAEIARRRVQADQAIAPLQDAVDLDEATEVEAALLKDWKRYRVALNRVLEQPGYPIEIDWPAPPA</sequence>
<organism evidence="2 3">
    <name type="scientific">Pseudomonas soli</name>
    <dbReference type="NCBI Taxonomy" id="1306993"/>
    <lineage>
        <taxon>Bacteria</taxon>
        <taxon>Pseudomonadati</taxon>
        <taxon>Pseudomonadota</taxon>
        <taxon>Gammaproteobacteria</taxon>
        <taxon>Pseudomonadales</taxon>
        <taxon>Pseudomonadaceae</taxon>
        <taxon>Pseudomonas</taxon>
    </lineage>
</organism>
<evidence type="ECO:0000313" key="2">
    <source>
        <dbReference type="EMBL" id="SER55679.1"/>
    </source>
</evidence>
<dbReference type="AlphaFoldDB" id="A0A1H9Q705"/>
<reference evidence="1 4" key="2">
    <citation type="submission" date="2024-01" db="EMBL/GenBank/DDBJ databases">
        <title>Unpublished Manusciprt.</title>
        <authorList>
            <person name="Duman M."/>
            <person name="Valdes E.G."/>
            <person name="Ajmi N."/>
            <person name="Altun S."/>
            <person name="Saticioglu I.B."/>
        </authorList>
    </citation>
    <scope>NUCLEOTIDE SEQUENCE [LARGE SCALE GENOMIC DNA]</scope>
    <source>
        <strain evidence="1 4">139P</strain>
    </source>
</reference>
<dbReference type="Pfam" id="PF02413">
    <property type="entry name" value="Caudo_TAP"/>
    <property type="match status" value="1"/>
</dbReference>
<dbReference type="EMBL" id="FOEQ01000009">
    <property type="protein sequence ID" value="SER55679.1"/>
    <property type="molecule type" value="Genomic_DNA"/>
</dbReference>
<protein>
    <submittedName>
        <fullName evidence="1">Tail fiber assembly protein</fullName>
    </submittedName>
    <submittedName>
        <fullName evidence="2">Virus tail fibre assembly protein, lambda gpK</fullName>
    </submittedName>
</protein>
<evidence type="ECO:0000313" key="3">
    <source>
        <dbReference type="Proteomes" id="UP000199221"/>
    </source>
</evidence>
<evidence type="ECO:0000313" key="1">
    <source>
        <dbReference type="EMBL" id="MEE1881549.1"/>
    </source>
</evidence>
<dbReference type="Proteomes" id="UP001329505">
    <property type="component" value="Unassembled WGS sequence"/>
</dbReference>
<dbReference type="EMBL" id="JAZDQQ010000012">
    <property type="protein sequence ID" value="MEE1881549.1"/>
    <property type="molecule type" value="Genomic_DNA"/>
</dbReference>
<evidence type="ECO:0000313" key="4">
    <source>
        <dbReference type="Proteomes" id="UP001329505"/>
    </source>
</evidence>
<dbReference type="InterPro" id="IPR003458">
    <property type="entry name" value="Phage_T4_Gp38_tail_assem"/>
</dbReference>
<reference evidence="2 3" key="1">
    <citation type="submission" date="2016-10" db="EMBL/GenBank/DDBJ databases">
        <authorList>
            <person name="de Groot N.N."/>
        </authorList>
    </citation>
    <scope>NUCLEOTIDE SEQUENCE [LARGE SCALE GENOMIC DNA]</scope>
    <source>
        <strain evidence="2 3">LMG 27941</strain>
    </source>
</reference>
<name>A0A1H9Q705_9PSED</name>